<dbReference type="AlphaFoldDB" id="A0A1I2K3Z9"/>
<dbReference type="Pfam" id="PF01451">
    <property type="entry name" value="LMWPc"/>
    <property type="match status" value="1"/>
</dbReference>
<dbReference type="InterPro" id="IPR050438">
    <property type="entry name" value="LMW_PTPase"/>
</dbReference>
<sequence>MRILFVCTGNICRSPMGERLTRAHLDDALGASAAGISVTSAGTSAVVGREMEPSSAAVLAGLGGNPDGFHARQLTAGMAETADLILTMTRRHRRSVLKLAPRTMFRTYTLREAADLLDGVDVSGLPAGIDSRGTALVSALGGQRATRRRGDREQDDVFDPIGHHGSVHQDVGDMIVEALHPLLEALCADGAQSDVPGEGDTQWIVPPAFRVA</sequence>
<dbReference type="InterPro" id="IPR023485">
    <property type="entry name" value="Ptyr_pPase"/>
</dbReference>
<dbReference type="EMBL" id="FOND01000019">
    <property type="protein sequence ID" value="SFF61624.1"/>
    <property type="molecule type" value="Genomic_DNA"/>
</dbReference>
<accession>A0A1I2K3Z9</accession>
<dbReference type="InterPro" id="IPR017867">
    <property type="entry name" value="Tyr_phospatase_low_mol_wt"/>
</dbReference>
<feature type="region of interest" description="Disordered" evidence="5">
    <location>
        <begin position="140"/>
        <end position="163"/>
    </location>
</feature>
<organism evidence="7 8">
    <name type="scientific">Blastococcus tunisiensis</name>
    <dbReference type="NCBI Taxonomy" id="1798228"/>
    <lineage>
        <taxon>Bacteria</taxon>
        <taxon>Bacillati</taxon>
        <taxon>Actinomycetota</taxon>
        <taxon>Actinomycetes</taxon>
        <taxon>Geodermatophilales</taxon>
        <taxon>Geodermatophilaceae</taxon>
        <taxon>Blastococcus</taxon>
    </lineage>
</organism>
<dbReference type="PANTHER" id="PTHR11717:SF31">
    <property type="entry name" value="LOW MOLECULAR WEIGHT PROTEIN-TYROSINE-PHOSPHATASE ETP-RELATED"/>
    <property type="match status" value="1"/>
</dbReference>
<comment type="similarity">
    <text evidence="1">Belongs to the low molecular weight phosphotyrosine protein phosphatase family.</text>
</comment>
<evidence type="ECO:0000256" key="3">
    <source>
        <dbReference type="ARBA" id="ARBA00022912"/>
    </source>
</evidence>
<keyword evidence="3" id="KW-0904">Protein phosphatase</keyword>
<evidence type="ECO:0000259" key="6">
    <source>
        <dbReference type="SMART" id="SM00226"/>
    </source>
</evidence>
<feature type="active site" description="Nucleophile" evidence="4">
    <location>
        <position position="13"/>
    </location>
</feature>
<dbReference type="STRING" id="1798228.SAMN05216574_11956"/>
<evidence type="ECO:0000256" key="1">
    <source>
        <dbReference type="ARBA" id="ARBA00011063"/>
    </source>
</evidence>
<protein>
    <submittedName>
        <fullName evidence="7">Protein-tyrosine phosphatase</fullName>
    </submittedName>
</protein>
<dbReference type="OrthoDB" id="9784339at2"/>
<keyword evidence="8" id="KW-1185">Reference proteome</keyword>
<dbReference type="Proteomes" id="UP000198589">
    <property type="component" value="Unassembled WGS sequence"/>
</dbReference>
<evidence type="ECO:0000256" key="4">
    <source>
        <dbReference type="PIRSR" id="PIRSR617867-1"/>
    </source>
</evidence>
<evidence type="ECO:0000256" key="2">
    <source>
        <dbReference type="ARBA" id="ARBA00022801"/>
    </source>
</evidence>
<dbReference type="SUPFAM" id="SSF52788">
    <property type="entry name" value="Phosphotyrosine protein phosphatases I"/>
    <property type="match status" value="1"/>
</dbReference>
<evidence type="ECO:0000256" key="5">
    <source>
        <dbReference type="SAM" id="MobiDB-lite"/>
    </source>
</evidence>
<dbReference type="SMART" id="SM00226">
    <property type="entry name" value="LMWPc"/>
    <property type="match status" value="1"/>
</dbReference>
<feature type="domain" description="Phosphotyrosine protein phosphatase I" evidence="6">
    <location>
        <begin position="1"/>
        <end position="185"/>
    </location>
</feature>
<keyword evidence="2" id="KW-0378">Hydrolase</keyword>
<dbReference type="PRINTS" id="PR00719">
    <property type="entry name" value="LMWPTPASE"/>
</dbReference>
<dbReference type="GO" id="GO:0004725">
    <property type="term" value="F:protein tyrosine phosphatase activity"/>
    <property type="evidence" value="ECO:0007669"/>
    <property type="project" value="InterPro"/>
</dbReference>
<dbReference type="Gene3D" id="3.40.50.2300">
    <property type="match status" value="1"/>
</dbReference>
<proteinExistence type="inferred from homology"/>
<gene>
    <name evidence="7" type="ORF">SAMN05216574_11956</name>
</gene>
<name>A0A1I2K3Z9_9ACTN</name>
<reference evidence="8" key="1">
    <citation type="submission" date="2016-10" db="EMBL/GenBank/DDBJ databases">
        <authorList>
            <person name="Varghese N."/>
            <person name="Submissions S."/>
        </authorList>
    </citation>
    <scope>NUCLEOTIDE SEQUENCE [LARGE SCALE GENOMIC DNA]</scope>
    <source>
        <strain evidence="8">DSM 46838</strain>
    </source>
</reference>
<dbReference type="PANTHER" id="PTHR11717">
    <property type="entry name" value="LOW MOLECULAR WEIGHT PROTEIN TYROSINE PHOSPHATASE"/>
    <property type="match status" value="1"/>
</dbReference>
<feature type="active site" description="Nucleophile" evidence="4">
    <location>
        <position position="7"/>
    </location>
</feature>
<dbReference type="InterPro" id="IPR036196">
    <property type="entry name" value="Ptyr_pPase_sf"/>
</dbReference>
<evidence type="ECO:0000313" key="7">
    <source>
        <dbReference type="EMBL" id="SFF61624.1"/>
    </source>
</evidence>
<evidence type="ECO:0000313" key="8">
    <source>
        <dbReference type="Proteomes" id="UP000198589"/>
    </source>
</evidence>